<dbReference type="Pfam" id="PF13519">
    <property type="entry name" value="VWA_2"/>
    <property type="match status" value="1"/>
</dbReference>
<dbReference type="SUPFAM" id="SSF53300">
    <property type="entry name" value="vWA-like"/>
    <property type="match status" value="1"/>
</dbReference>
<dbReference type="Proteomes" id="UP000060602">
    <property type="component" value="Chromosome"/>
</dbReference>
<dbReference type="RefSeq" id="WP_061074274.1">
    <property type="nucleotide sequence ID" value="NZ_CP014060.2"/>
</dbReference>
<keyword evidence="1" id="KW-0802">TPR repeat</keyword>
<dbReference type="SMART" id="SM00327">
    <property type="entry name" value="VWA"/>
    <property type="match status" value="1"/>
</dbReference>
<organism evidence="5 6">
    <name type="scientific">Alcaligenes xylosoxydans xylosoxydans</name>
    <name type="common">Achromobacter xylosoxidans</name>
    <dbReference type="NCBI Taxonomy" id="85698"/>
    <lineage>
        <taxon>Bacteria</taxon>
        <taxon>Pseudomonadati</taxon>
        <taxon>Pseudomonadota</taxon>
        <taxon>Betaproteobacteria</taxon>
        <taxon>Burkholderiales</taxon>
        <taxon>Alcaligenaceae</taxon>
        <taxon>Achromobacter</taxon>
    </lineage>
</organism>
<keyword evidence="3" id="KW-0812">Transmembrane</keyword>
<proteinExistence type="predicted"/>
<keyword evidence="3" id="KW-0472">Membrane</keyword>
<dbReference type="InterPro" id="IPR036465">
    <property type="entry name" value="vWFA_dom_sf"/>
</dbReference>
<dbReference type="PROSITE" id="PS50234">
    <property type="entry name" value="VWFA"/>
    <property type="match status" value="1"/>
</dbReference>
<name>A0A120LID4_ALCXX</name>
<feature type="transmembrane region" description="Helical" evidence="3">
    <location>
        <begin position="12"/>
        <end position="29"/>
    </location>
</feature>
<feature type="repeat" description="TPR" evidence="1">
    <location>
        <begin position="386"/>
        <end position="419"/>
    </location>
</feature>
<dbReference type="Gene3D" id="3.40.50.410">
    <property type="entry name" value="von Willebrand factor, type A domain"/>
    <property type="match status" value="1"/>
</dbReference>
<dbReference type="SMART" id="SM00028">
    <property type="entry name" value="TPR"/>
    <property type="match status" value="1"/>
</dbReference>
<dbReference type="EMBL" id="CP014060">
    <property type="protein sequence ID" value="AMG40072.1"/>
    <property type="molecule type" value="Genomic_DNA"/>
</dbReference>
<feature type="compositionally biased region" description="Basic and acidic residues" evidence="2">
    <location>
        <begin position="449"/>
        <end position="461"/>
    </location>
</feature>
<dbReference type="Gene3D" id="1.25.40.10">
    <property type="entry name" value="Tetratricopeptide repeat domain"/>
    <property type="match status" value="1"/>
</dbReference>
<keyword evidence="3" id="KW-1133">Transmembrane helix</keyword>
<sequence>MDLDLSAFHFLRPLWLLGLAPAALLWIGWRALHARPQHSGIAPQLLPYLLLRSAASRGPRPIDVLAALLALGSVAAAGPTWQRDEPAYLDNVAPLVLAVDLSASMDTADVPPSRLEAVKRSLRDIAAQRKGAKTGLVAYAGTSHLVLPPTDDAALLDLFAQALATDLLAARGRDAAGAIALAAQALRAERAGGSVLLLTDGADPATLDAVGKAARAAPDLQVLVMAVGVNGLDTGALRDLAQAAHAPLGSLTRTADDLDWVRLHAQQHFRAVQDGATAQPHWRDAGYWLCWPLALLALLALRRNWRVTWSACLLAAALWTAPPTVQAGAWADAFLTPDQQGRRAFEHRDYAAAATHFVDPYWKGQAAYAAGDYAAALTAFSALDTPEAHFYVGNCQTRLHQYDAALAAYDQALAQRPGWPEALFNRDILRRLLAAMTQEDQGDQAEPPDQSRQDRAAKDATMKTAAAPKAVSEDVWLRNLTLSPAQFLRGKFAVEDSLREAAP</sequence>
<feature type="region of interest" description="Disordered" evidence="2">
    <location>
        <begin position="438"/>
        <end position="470"/>
    </location>
</feature>
<dbReference type="InterPro" id="IPR050768">
    <property type="entry name" value="UPF0353/GerABKA_families"/>
</dbReference>
<evidence type="ECO:0000256" key="2">
    <source>
        <dbReference type="SAM" id="MobiDB-lite"/>
    </source>
</evidence>
<evidence type="ECO:0000256" key="3">
    <source>
        <dbReference type="SAM" id="Phobius"/>
    </source>
</evidence>
<dbReference type="InterPro" id="IPR011990">
    <property type="entry name" value="TPR-like_helical_dom_sf"/>
</dbReference>
<accession>A0A120LID4</accession>
<protein>
    <submittedName>
        <fullName evidence="5">VWA domain-containing protein</fullName>
    </submittedName>
</protein>
<dbReference type="PANTHER" id="PTHR22550:SF14">
    <property type="entry name" value="VWFA DOMAIN-CONTAINING PROTEIN"/>
    <property type="match status" value="1"/>
</dbReference>
<dbReference type="InterPro" id="IPR019734">
    <property type="entry name" value="TPR_rpt"/>
</dbReference>
<reference evidence="6" key="1">
    <citation type="submission" date="2015-12" db="EMBL/GenBank/DDBJ databases">
        <title>FDA dAtabase for Regulatory Grade micrObial Sequences (FDA-ARGOS): Supporting development and validation of Infectious Disease Dx tests.</title>
        <authorList>
            <person name="Case J."/>
            <person name="Tallon L."/>
            <person name="Sadzewicz L."/>
            <person name="Sengamalay N."/>
            <person name="Ott S."/>
            <person name="Godinez A."/>
            <person name="Nagaraj S."/>
            <person name="Nadendla S."/>
            <person name="Sichtig H."/>
        </authorList>
    </citation>
    <scope>NUCLEOTIDE SEQUENCE [LARGE SCALE GENOMIC DNA]</scope>
    <source>
        <strain evidence="6">FDAARGOS_147</strain>
    </source>
</reference>
<evidence type="ECO:0000313" key="5">
    <source>
        <dbReference type="EMBL" id="AMG40072.1"/>
    </source>
</evidence>
<evidence type="ECO:0000259" key="4">
    <source>
        <dbReference type="PROSITE" id="PS50234"/>
    </source>
</evidence>
<dbReference type="AlphaFoldDB" id="A0A120LID4"/>
<dbReference type="PANTHER" id="PTHR22550">
    <property type="entry name" value="SPORE GERMINATION PROTEIN"/>
    <property type="match status" value="1"/>
</dbReference>
<dbReference type="SUPFAM" id="SSF48452">
    <property type="entry name" value="TPR-like"/>
    <property type="match status" value="1"/>
</dbReference>
<evidence type="ECO:0000256" key="1">
    <source>
        <dbReference type="PROSITE-ProRule" id="PRU00339"/>
    </source>
</evidence>
<dbReference type="PROSITE" id="PS50005">
    <property type="entry name" value="TPR"/>
    <property type="match status" value="1"/>
</dbReference>
<dbReference type="InterPro" id="IPR002035">
    <property type="entry name" value="VWF_A"/>
</dbReference>
<feature type="domain" description="VWFA" evidence="4">
    <location>
        <begin position="94"/>
        <end position="272"/>
    </location>
</feature>
<gene>
    <name evidence="5" type="ORF">AL504_00280</name>
</gene>
<evidence type="ECO:0000313" key="6">
    <source>
        <dbReference type="Proteomes" id="UP000060602"/>
    </source>
</evidence>